<dbReference type="STRING" id="858640.A3K86_21820"/>
<proteinExistence type="predicted"/>
<accession>A0A178K493</accession>
<dbReference type="InterPro" id="IPR021730">
    <property type="entry name" value="YdbH"/>
</dbReference>
<dbReference type="RefSeq" id="WP_068336614.1">
    <property type="nucleotide sequence ID" value="NZ_PYMD01000002.1"/>
</dbReference>
<evidence type="ECO:0000313" key="3">
    <source>
        <dbReference type="Proteomes" id="UP000078503"/>
    </source>
</evidence>
<sequence>MITLIAAVIIVPLWLASKGIIINAISGIKIYPQIKIDRLSVSIAGTQINTHQLSINKYFNEQSAISSESWRIQAQHAEVALPLEAQQVLKDIGLDFPYFELNQPAINFADLGNPYVFSAHTESIRAHLIDPNTVDINDEPIQQSFSAKKHTPKSITNKPIAHKPITQELQQINLVIATKPYVTITGTVERGRINLFVPKLGVQDQVITAAANAKSDNHGKQRPQQKALNDNRLPSPRYPVTLNKGNFSIAWQQDTNPLHISVERLTPEWQSLPPITKQHAEDVQFEMDIYQPTKSIKLHAKSMTLGRPAELPTFIQRPANEQRGLHLGETIANLATLPFNTLKVNKLTYGDLIINAKVVLKTPLKRSETKQRHAQFKLNGQVLAPNPYDLDMLLIHQTANTADFSGKVKGPKGNTLNCDANIEFDDPLPKTLHCEANFKNTKDLMERFALEHLPTAELNAPFRVTANRVENTKYNQVVDRKLIDAYYKLAITLPPELTVRLNRFSLPGKHFAQDAPIEVIHLTSDGELDLAAHYKNERVSIRMTDKQESLKLRSVHNDKLNFNINKLSCKHPKLQCHLKGNYALSINQLALESIAIASRVKAQSQLAFDWTTDSYQLALTNTTITSDNIKIEPQLHAKTFNSLSAEQIESQIASITLDKRSEQAAVSLITGSSSDTLSAVIKAQQVVKDEFGQPVVQSHNTKRHLLPVQQYESKTELKLNSLQMRIPNPTDSETKSHLPTFDSRFEFITHFKQNDQRFPRFSSHNHFKGTLARWQLESELKNWKSAPLAKVAIHHHQPSQTTKLKLQRHTIAFNRLKTLKKYYLPQLPLDYDFTHGSISYDGQFTINPNQIIGNLGIFTHQLSGDAYGFRFGNLNTSITTSLTPQGLKSRYPISIQAGLFHAGALFENIAASLEFDTARNHYQLHRASANVLGGKISLHGLKTNNLVNVPPHDIRVHGLNLALLINMLDQEDIELTGILDGVIPLGIEDGSAIIKSGHLHSRYPGGILRYLEGSTIDQNVEAAGQNSVLVVGKILKNYNYHSLAVDLDYSKEGQLNASSRFKGFNPSFQKGRPVHLNLNVQDDIPALIKTINAINSSQLEGLFLKQLGLNE</sequence>
<comment type="caution">
    <text evidence="2">The sequence shown here is derived from an EMBL/GenBank/DDBJ whole genome shotgun (WGS) entry which is preliminary data.</text>
</comment>
<dbReference type="Proteomes" id="UP000078503">
    <property type="component" value="Unassembled WGS sequence"/>
</dbReference>
<feature type="region of interest" description="Disordered" evidence="1">
    <location>
        <begin position="211"/>
        <end position="236"/>
    </location>
</feature>
<dbReference type="AlphaFoldDB" id="A0A178K493"/>
<evidence type="ECO:0000256" key="1">
    <source>
        <dbReference type="SAM" id="MobiDB-lite"/>
    </source>
</evidence>
<dbReference type="OrthoDB" id="9759996at2"/>
<protein>
    <submittedName>
        <fullName evidence="2">Uncharacterized protein</fullName>
    </submittedName>
</protein>
<dbReference type="Pfam" id="PF11739">
    <property type="entry name" value="YdbH-like"/>
    <property type="match status" value="1"/>
</dbReference>
<keyword evidence="3" id="KW-1185">Reference proteome</keyword>
<evidence type="ECO:0000313" key="2">
    <source>
        <dbReference type="EMBL" id="OAN11564.1"/>
    </source>
</evidence>
<dbReference type="EMBL" id="LVHF01000033">
    <property type="protein sequence ID" value="OAN11564.1"/>
    <property type="molecule type" value="Genomic_DNA"/>
</dbReference>
<reference evidence="2 3" key="1">
    <citation type="submission" date="2016-03" db="EMBL/GenBank/DDBJ databases">
        <title>Photobacterium proteolyticum sp. nov. a protease producing bacterium isolated from ocean sediments of Laizhou Bay.</title>
        <authorList>
            <person name="Li Y."/>
        </authorList>
    </citation>
    <scope>NUCLEOTIDE SEQUENCE [LARGE SCALE GENOMIC DNA]</scope>
    <source>
        <strain evidence="2 3">R-40508</strain>
    </source>
</reference>
<organism evidence="2 3">
    <name type="scientific">Photobacterium jeanii</name>
    <dbReference type="NCBI Taxonomy" id="858640"/>
    <lineage>
        <taxon>Bacteria</taxon>
        <taxon>Pseudomonadati</taxon>
        <taxon>Pseudomonadota</taxon>
        <taxon>Gammaproteobacteria</taxon>
        <taxon>Vibrionales</taxon>
        <taxon>Vibrionaceae</taxon>
        <taxon>Photobacterium</taxon>
    </lineage>
</organism>
<name>A0A178K493_9GAMM</name>
<gene>
    <name evidence="2" type="ORF">A3K86_21820</name>
</gene>